<dbReference type="AlphaFoldDB" id="A0A5E6U247"/>
<evidence type="ECO:0000313" key="1">
    <source>
        <dbReference type="EMBL" id="VVM94278.1"/>
    </source>
</evidence>
<sequence length="82" mass="9048">MLNSTNKFKVQSIIFNNGEFAIASGFWDGQSDLSVACRWFEEGGMGYPQTFGKPQWMLLPEVGVDILNALDPSKAKVTLTFG</sequence>
<evidence type="ECO:0000313" key="2">
    <source>
        <dbReference type="Proteomes" id="UP000327167"/>
    </source>
</evidence>
<organism evidence="1 2">
    <name type="scientific">Pseudomonas fluorescens</name>
    <dbReference type="NCBI Taxonomy" id="294"/>
    <lineage>
        <taxon>Bacteria</taxon>
        <taxon>Pseudomonadati</taxon>
        <taxon>Pseudomonadota</taxon>
        <taxon>Gammaproteobacteria</taxon>
        <taxon>Pseudomonadales</taxon>
        <taxon>Pseudomonadaceae</taxon>
        <taxon>Pseudomonas</taxon>
    </lineage>
</organism>
<protein>
    <submittedName>
        <fullName evidence="1">Uncharacterized protein</fullName>
    </submittedName>
</protein>
<proteinExistence type="predicted"/>
<dbReference type="Proteomes" id="UP000327167">
    <property type="component" value="Unassembled WGS sequence"/>
</dbReference>
<reference evidence="1 2" key="1">
    <citation type="submission" date="2019-09" db="EMBL/GenBank/DDBJ databases">
        <authorList>
            <person name="Chandra G."/>
            <person name="Truman W A."/>
        </authorList>
    </citation>
    <scope>NUCLEOTIDE SEQUENCE [LARGE SCALE GENOMIC DNA]</scope>
    <source>
        <strain evidence="1">PS655</strain>
    </source>
</reference>
<dbReference type="EMBL" id="CABVHJ010000008">
    <property type="protein sequence ID" value="VVM94278.1"/>
    <property type="molecule type" value="Genomic_DNA"/>
</dbReference>
<name>A0A5E6U247_PSEFL</name>
<gene>
    <name evidence="1" type="ORF">PS655_02979</name>
</gene>
<accession>A0A5E6U247</accession>